<evidence type="ECO:0000256" key="1">
    <source>
        <dbReference type="SAM" id="Phobius"/>
    </source>
</evidence>
<evidence type="ECO:0000313" key="2">
    <source>
        <dbReference type="EMBL" id="KAG1786991.1"/>
    </source>
</evidence>
<protein>
    <submittedName>
        <fullName evidence="2">Uncharacterized protein</fullName>
    </submittedName>
</protein>
<accession>A0A9P7AD91</accession>
<organism evidence="2 3">
    <name type="scientific">Suillus plorans</name>
    <dbReference type="NCBI Taxonomy" id="116603"/>
    <lineage>
        <taxon>Eukaryota</taxon>
        <taxon>Fungi</taxon>
        <taxon>Dikarya</taxon>
        <taxon>Basidiomycota</taxon>
        <taxon>Agaricomycotina</taxon>
        <taxon>Agaricomycetes</taxon>
        <taxon>Agaricomycetidae</taxon>
        <taxon>Boletales</taxon>
        <taxon>Suillineae</taxon>
        <taxon>Suillaceae</taxon>
        <taxon>Suillus</taxon>
    </lineage>
</organism>
<sequence length="175" mass="19457">MLLAPMTPPVAILSGWHDSIVANFATGGVQSHEAVLPYAPLPDHRWPEFNSNLQFSNSQALSAQEHDDRCDFENYSNGFTQPEAQGFVSYTSNISRTRLILRKKFASAPCACSTWRPELHIHSQSLKRSLLMCARRSPICVRSSLISVSLILLLQFSIACLASLFLSIQRVRVGP</sequence>
<feature type="transmembrane region" description="Helical" evidence="1">
    <location>
        <begin position="145"/>
        <end position="168"/>
    </location>
</feature>
<dbReference type="GeneID" id="64597950"/>
<reference evidence="2" key="1">
    <citation type="journal article" date="2020" name="New Phytol.">
        <title>Comparative genomics reveals dynamic genome evolution in host specialist ectomycorrhizal fungi.</title>
        <authorList>
            <person name="Lofgren L.A."/>
            <person name="Nguyen N.H."/>
            <person name="Vilgalys R."/>
            <person name="Ruytinx J."/>
            <person name="Liao H.L."/>
            <person name="Branco S."/>
            <person name="Kuo A."/>
            <person name="LaButti K."/>
            <person name="Lipzen A."/>
            <person name="Andreopoulos W."/>
            <person name="Pangilinan J."/>
            <person name="Riley R."/>
            <person name="Hundley H."/>
            <person name="Na H."/>
            <person name="Barry K."/>
            <person name="Grigoriev I.V."/>
            <person name="Stajich J.E."/>
            <person name="Kennedy P.G."/>
        </authorList>
    </citation>
    <scope>NUCLEOTIDE SEQUENCE</scope>
    <source>
        <strain evidence="2">S12</strain>
    </source>
</reference>
<comment type="caution">
    <text evidence="2">The sequence shown here is derived from an EMBL/GenBank/DDBJ whole genome shotgun (WGS) entry which is preliminary data.</text>
</comment>
<keyword evidence="3" id="KW-1185">Reference proteome</keyword>
<dbReference type="EMBL" id="JABBWE010000085">
    <property type="protein sequence ID" value="KAG1786991.1"/>
    <property type="molecule type" value="Genomic_DNA"/>
</dbReference>
<dbReference type="RefSeq" id="XP_041154375.1">
    <property type="nucleotide sequence ID" value="XM_041304186.1"/>
</dbReference>
<gene>
    <name evidence="2" type="ORF">HD556DRAFT_1411584</name>
</gene>
<proteinExistence type="predicted"/>
<evidence type="ECO:0000313" key="3">
    <source>
        <dbReference type="Proteomes" id="UP000719766"/>
    </source>
</evidence>
<dbReference type="AlphaFoldDB" id="A0A9P7AD91"/>
<dbReference type="Proteomes" id="UP000719766">
    <property type="component" value="Unassembled WGS sequence"/>
</dbReference>
<keyword evidence="1" id="KW-0812">Transmembrane</keyword>
<keyword evidence="1" id="KW-0472">Membrane</keyword>
<keyword evidence="1" id="KW-1133">Transmembrane helix</keyword>
<name>A0A9P7AD91_9AGAM</name>